<dbReference type="OrthoDB" id="5414302at2"/>
<dbReference type="Pfam" id="PF13565">
    <property type="entry name" value="HTH_32"/>
    <property type="match status" value="1"/>
</dbReference>
<dbReference type="NCBIfam" id="NF033577">
    <property type="entry name" value="transpos_IS481"/>
    <property type="match status" value="1"/>
</dbReference>
<evidence type="ECO:0000259" key="2">
    <source>
        <dbReference type="PROSITE" id="PS50994"/>
    </source>
</evidence>
<evidence type="ECO:0000313" key="3">
    <source>
        <dbReference type="EMBL" id="SIO59674.1"/>
    </source>
</evidence>
<gene>
    <name evidence="3" type="ORF">SAMN05444165_4606</name>
</gene>
<keyword evidence="4" id="KW-1185">Reference proteome</keyword>
<proteinExistence type="predicted"/>
<dbReference type="GO" id="GO:0003676">
    <property type="term" value="F:nucleic acid binding"/>
    <property type="evidence" value="ECO:0007669"/>
    <property type="project" value="InterPro"/>
</dbReference>
<organism evidence="3 4">
    <name type="scientific">Paraburkholderia phenazinium</name>
    <dbReference type="NCBI Taxonomy" id="60549"/>
    <lineage>
        <taxon>Bacteria</taxon>
        <taxon>Pseudomonadati</taxon>
        <taxon>Pseudomonadota</taxon>
        <taxon>Betaproteobacteria</taxon>
        <taxon>Burkholderiales</taxon>
        <taxon>Burkholderiaceae</taxon>
        <taxon>Paraburkholderia</taxon>
    </lineage>
</organism>
<dbReference type="SUPFAM" id="SSF53098">
    <property type="entry name" value="Ribonuclease H-like"/>
    <property type="match status" value="1"/>
</dbReference>
<dbReference type="Pfam" id="PF13683">
    <property type="entry name" value="rve_3"/>
    <property type="match status" value="1"/>
</dbReference>
<dbReference type="RefSeq" id="WP_074299477.1">
    <property type="nucleotide sequence ID" value="NZ_FSRU01000002.1"/>
</dbReference>
<protein>
    <submittedName>
        <fullName evidence="3">Transposase InsO and inactivated derivatives</fullName>
    </submittedName>
</protein>
<dbReference type="AlphaFoldDB" id="A0A1N6KT21"/>
<dbReference type="InterPro" id="IPR047656">
    <property type="entry name" value="IS481-like_transpos"/>
</dbReference>
<dbReference type="Proteomes" id="UP000185151">
    <property type="component" value="Unassembled WGS sequence"/>
</dbReference>
<dbReference type="EMBL" id="FSRU01000002">
    <property type="protein sequence ID" value="SIO59674.1"/>
    <property type="molecule type" value="Genomic_DNA"/>
</dbReference>
<accession>A0A1N6KT21</accession>
<dbReference type="InterPro" id="IPR012337">
    <property type="entry name" value="RNaseH-like_sf"/>
</dbReference>
<evidence type="ECO:0000313" key="4">
    <source>
        <dbReference type="Proteomes" id="UP000185151"/>
    </source>
</evidence>
<dbReference type="InterPro" id="IPR009057">
    <property type="entry name" value="Homeodomain-like_sf"/>
</dbReference>
<feature type="region of interest" description="Disordered" evidence="1">
    <location>
        <begin position="50"/>
        <end position="70"/>
    </location>
</feature>
<name>A0A1N6KT21_9BURK</name>
<feature type="domain" description="Integrase catalytic" evidence="2">
    <location>
        <begin position="134"/>
        <end position="303"/>
    </location>
</feature>
<dbReference type="InterPro" id="IPR001584">
    <property type="entry name" value="Integrase_cat-core"/>
</dbReference>
<dbReference type="InterPro" id="IPR036397">
    <property type="entry name" value="RNaseH_sf"/>
</dbReference>
<dbReference type="SUPFAM" id="SSF46689">
    <property type="entry name" value="Homeodomain-like"/>
    <property type="match status" value="1"/>
</dbReference>
<dbReference type="PANTHER" id="PTHR35004:SF6">
    <property type="entry name" value="TRANSPOSASE"/>
    <property type="match status" value="1"/>
</dbReference>
<sequence length="379" mass="43366">MPWNVKDTMSLRQEFVCLAAVQTVPFSELCRRFNISRQTGYKWLERHKTQGEDGLADRSRRPHCSPSRSSDQVAQAVIALRQAHGWGGRKIARRLQDMGFADVPAPATVTEILRRHGLIDPRESAQREPWQRFEHEHPNSLWQMDFKGDFPTLEGGRCYPLTVLDDHSRFNIVLAACARTTTQVVQAELDRAFRCYGLPARINVDNGAPWGSPSAPGQVTELAVWMIRLGIRVSYSRPYHPQTNGKDERFHRSLKAEVLQRYTFTTHAHVQQELERWRSVYNTERPHEALDLATPLTRYRPSPRTMPDHLPEPQYGPHDEVLRVNSNGLVRFRGEAVRLSIALKGLPVAARPKPDEDGVIEFWFAHHRVAKLDLGGAKR</sequence>
<dbReference type="Gene3D" id="3.30.420.10">
    <property type="entry name" value="Ribonuclease H-like superfamily/Ribonuclease H"/>
    <property type="match status" value="1"/>
</dbReference>
<dbReference type="GO" id="GO:0015074">
    <property type="term" value="P:DNA integration"/>
    <property type="evidence" value="ECO:0007669"/>
    <property type="project" value="InterPro"/>
</dbReference>
<reference evidence="3 4" key="1">
    <citation type="submission" date="2016-11" db="EMBL/GenBank/DDBJ databases">
        <authorList>
            <person name="Jaros S."/>
            <person name="Januszkiewicz K."/>
            <person name="Wedrychowicz H."/>
        </authorList>
    </citation>
    <scope>NUCLEOTIDE SEQUENCE [LARGE SCALE GENOMIC DNA]</scope>
    <source>
        <strain evidence="3 4">GAS95</strain>
    </source>
</reference>
<evidence type="ECO:0000256" key="1">
    <source>
        <dbReference type="SAM" id="MobiDB-lite"/>
    </source>
</evidence>
<feature type="compositionally biased region" description="Basic and acidic residues" evidence="1">
    <location>
        <begin position="50"/>
        <end position="59"/>
    </location>
</feature>
<dbReference type="PROSITE" id="PS50994">
    <property type="entry name" value="INTEGRASE"/>
    <property type="match status" value="1"/>
</dbReference>
<dbReference type="PANTHER" id="PTHR35004">
    <property type="entry name" value="TRANSPOSASE RV3428C-RELATED"/>
    <property type="match status" value="1"/>
</dbReference>